<name>A0A846QWR1_9FLAO</name>
<evidence type="ECO:0000256" key="1">
    <source>
        <dbReference type="SAM" id="Phobius"/>
    </source>
</evidence>
<dbReference type="InterPro" id="IPR018247">
    <property type="entry name" value="EF_Hand_1_Ca_BS"/>
</dbReference>
<reference evidence="2 3" key="1">
    <citation type="submission" date="2020-03" db="EMBL/GenBank/DDBJ databases">
        <title>Genomic Encyclopedia of Type Strains, Phase IV (KMG-IV): sequencing the most valuable type-strain genomes for metagenomic binning, comparative biology and taxonomic classification.</title>
        <authorList>
            <person name="Goeker M."/>
        </authorList>
    </citation>
    <scope>NUCLEOTIDE SEQUENCE [LARGE SCALE GENOMIC DNA]</scope>
    <source>
        <strain evidence="2 3">DSM 29762</strain>
    </source>
</reference>
<evidence type="ECO:0000313" key="2">
    <source>
        <dbReference type="EMBL" id="NJB72781.1"/>
    </source>
</evidence>
<protein>
    <submittedName>
        <fullName evidence="2">Uncharacterized protein</fullName>
    </submittedName>
</protein>
<keyword evidence="3" id="KW-1185">Reference proteome</keyword>
<sequence>MNYPSIIGCILSVLGIVLLLIFKTKIHNPYLKCLWRSSLTFFVLYILILTTVALRWNYLENQILAYDLNSNGNMEWNEYTEEYKIASQRFISDTARNFAFLTGAVFSLIISSLILLVDLIQTRLKLKKILFKK</sequence>
<feature type="transmembrane region" description="Helical" evidence="1">
    <location>
        <begin position="6"/>
        <end position="22"/>
    </location>
</feature>
<dbReference type="Proteomes" id="UP000590442">
    <property type="component" value="Unassembled WGS sequence"/>
</dbReference>
<dbReference type="EMBL" id="JAATJJ010000002">
    <property type="protein sequence ID" value="NJB72781.1"/>
    <property type="molecule type" value="Genomic_DNA"/>
</dbReference>
<comment type="caution">
    <text evidence="2">The sequence shown here is derived from an EMBL/GenBank/DDBJ whole genome shotgun (WGS) entry which is preliminary data.</text>
</comment>
<proteinExistence type="predicted"/>
<keyword evidence="1" id="KW-0812">Transmembrane</keyword>
<dbReference type="PROSITE" id="PS00018">
    <property type="entry name" value="EF_HAND_1"/>
    <property type="match status" value="1"/>
</dbReference>
<gene>
    <name evidence="2" type="ORF">GGR42_003272</name>
</gene>
<dbReference type="AlphaFoldDB" id="A0A846QWR1"/>
<feature type="transmembrane region" description="Helical" evidence="1">
    <location>
        <begin position="34"/>
        <end position="56"/>
    </location>
</feature>
<keyword evidence="1" id="KW-1133">Transmembrane helix</keyword>
<keyword evidence="1" id="KW-0472">Membrane</keyword>
<dbReference type="RefSeq" id="WP_167966212.1">
    <property type="nucleotide sequence ID" value="NZ_JAATJJ010000002.1"/>
</dbReference>
<accession>A0A846QWR1</accession>
<feature type="transmembrane region" description="Helical" evidence="1">
    <location>
        <begin position="98"/>
        <end position="120"/>
    </location>
</feature>
<organism evidence="2 3">
    <name type="scientific">Saonia flava</name>
    <dbReference type="NCBI Taxonomy" id="523696"/>
    <lineage>
        <taxon>Bacteria</taxon>
        <taxon>Pseudomonadati</taxon>
        <taxon>Bacteroidota</taxon>
        <taxon>Flavobacteriia</taxon>
        <taxon>Flavobacteriales</taxon>
        <taxon>Flavobacteriaceae</taxon>
        <taxon>Saonia</taxon>
    </lineage>
</organism>
<evidence type="ECO:0000313" key="3">
    <source>
        <dbReference type="Proteomes" id="UP000590442"/>
    </source>
</evidence>